<evidence type="ECO:0000313" key="1">
    <source>
        <dbReference type="EMBL" id="AUN99165.1"/>
    </source>
</evidence>
<dbReference type="KEGG" id="bsto:C0V70_13850"/>
<dbReference type="EMBL" id="CP025704">
    <property type="protein sequence ID" value="AUN99165.1"/>
    <property type="molecule type" value="Genomic_DNA"/>
</dbReference>
<keyword evidence="2" id="KW-1185">Reference proteome</keyword>
<gene>
    <name evidence="1" type="ORF">C0V70_13850</name>
</gene>
<dbReference type="AlphaFoldDB" id="A0A2K9NVU2"/>
<protein>
    <submittedName>
        <fullName evidence="1">Uncharacterized protein</fullName>
    </submittedName>
</protein>
<sequence>MISLKNLLKILGTVSLFINISHADELWTKSQLGSRNYLSIEKTDEGLKLNHFFQEKGEFQTLIGSFYFKKKSDLENYIVKNFPKYQKVSSLVSWPVQAKIEKEQDKLFGKDKNQYIWLAKNQWNDEWENKYAAWLQNEVTPEFFKKYKIQTDCADALVGLRWIFARMNSLPVANTVADTGGLFGHYSMKKEWRKYDTATNWYDDELFMAALDYVMNLTSTRTVVNDGFPVRIDKEGLIAGTFIITQNNGSGHAKIITETHYDEATELPVYTLASTSPRALRVLAKEVFLDQDWPYKGNKEILAFRWPVIVNSTWVLQKKDARPTYSEEQFDPSIKEEFPAFIQFVLSRVKESYDPLKLVEMGVNDITGYAEQRVQIVTKGYEYCKRNDCRPGSAGDEDWGTPSRDAKLLKKFHDIDMLVKEFGNFSPGLNDRWVTGLRAATITIEGVPVTLTGLRFIMENNLFSSLGSDTPARRWGLNADELMTKWMGQVQKLLSDRDAVISRPENPCSTDCFPKTNLWVGLSTYHIDLELNQLYTEITTYCTLIDVRACQTFFETKAQKALSFNGETKTLQNWFKTIPYFHSDPRAEIGRRWGVIPAYIRAMALPYFDTIKISRNSLALLDSNKLINLKDGRILFTANNDTRIILTNTGVVYKINDTKGQIFRFNLADSNWVEIADSDKLLSLEKERQVYVQEQDGYTVFRKPLSNGQIIFRINNDQIEFIKEHSGATHQLGTLMTTVLDKNTISFIDLDRTLNVDITVPSSAVFFDMNHVHISSYQYPEAIVEYRDQDQDLYYSVIVNLENKTWTKIAPAIDEPASLIWSDARLKKALIQTKFRQEFPEVYAVSWDLFSQFHVQKMNNLVLGTKISGDTVYFIDGTGGVWDQNPKTKLIEWGKKLVELPGPAHSEVKFLTSLGAYFSSDETGTLRTLSSVLGEPKSFRLPKDLLPENEFCQIQTKTEDIFSFRFSPSYGDYSCMGGSLLKSEISTSKDELVPQFSHYSWINKESLLDLRWHQTFAEFDVQKGLLIGLGKNIGLWWDEKTE</sequence>
<evidence type="ECO:0000313" key="2">
    <source>
        <dbReference type="Proteomes" id="UP000235584"/>
    </source>
</evidence>
<proteinExistence type="predicted"/>
<organism evidence="1 2">
    <name type="scientific">Bacteriovorax stolpii</name>
    <name type="common">Bdellovibrio stolpii</name>
    <dbReference type="NCBI Taxonomy" id="960"/>
    <lineage>
        <taxon>Bacteria</taxon>
        <taxon>Pseudomonadati</taxon>
        <taxon>Bdellovibrionota</taxon>
        <taxon>Bacteriovoracia</taxon>
        <taxon>Bacteriovoracales</taxon>
        <taxon>Bacteriovoracaceae</taxon>
        <taxon>Bacteriovorax</taxon>
    </lineage>
</organism>
<accession>A0A2K9NVU2</accession>
<name>A0A2K9NVU2_BACTC</name>
<dbReference type="Proteomes" id="UP000235584">
    <property type="component" value="Chromosome"/>
</dbReference>
<reference evidence="1 2" key="1">
    <citation type="submission" date="2018-01" db="EMBL/GenBank/DDBJ databases">
        <title>Complete genome sequence of Bacteriovorax stolpii DSM12778.</title>
        <authorList>
            <person name="Tang B."/>
            <person name="Chang J."/>
        </authorList>
    </citation>
    <scope>NUCLEOTIDE SEQUENCE [LARGE SCALE GENOMIC DNA]</scope>
    <source>
        <strain evidence="1 2">DSM 12778</strain>
    </source>
</reference>